<dbReference type="EnsemblPlants" id="Kaladp0048s0365.1.v1.1">
    <property type="protein sequence ID" value="Kaladp0048s0365.1.v1.1.CDS.1"/>
    <property type="gene ID" value="Kaladp0048s0365.v1.1"/>
</dbReference>
<dbReference type="Proteomes" id="UP000594263">
    <property type="component" value="Unplaced"/>
</dbReference>
<keyword evidence="2" id="KW-1185">Reference proteome</keyword>
<reference evidence="1" key="1">
    <citation type="submission" date="2021-01" db="UniProtKB">
        <authorList>
            <consortium name="EnsemblPlants"/>
        </authorList>
    </citation>
    <scope>IDENTIFICATION</scope>
</reference>
<sequence>MYLMLHGHSTHLQTEIGAYPEMAPEGVKLWTFMRSSFMWKHVMCAARFLNIWQNTFAETSNCNLHRFRESCKFINDL</sequence>
<accession>A0A7N0TXN0</accession>
<protein>
    <submittedName>
        <fullName evidence="1">Uncharacterized protein</fullName>
    </submittedName>
</protein>
<evidence type="ECO:0000313" key="2">
    <source>
        <dbReference type="Proteomes" id="UP000594263"/>
    </source>
</evidence>
<evidence type="ECO:0000313" key="1">
    <source>
        <dbReference type="EnsemblPlants" id="Kaladp0048s0365.1.v1.1.CDS.1"/>
    </source>
</evidence>
<organism evidence="1 2">
    <name type="scientific">Kalanchoe fedtschenkoi</name>
    <name type="common">Lavender scallops</name>
    <name type="synonym">South American air plant</name>
    <dbReference type="NCBI Taxonomy" id="63787"/>
    <lineage>
        <taxon>Eukaryota</taxon>
        <taxon>Viridiplantae</taxon>
        <taxon>Streptophyta</taxon>
        <taxon>Embryophyta</taxon>
        <taxon>Tracheophyta</taxon>
        <taxon>Spermatophyta</taxon>
        <taxon>Magnoliopsida</taxon>
        <taxon>eudicotyledons</taxon>
        <taxon>Gunneridae</taxon>
        <taxon>Pentapetalae</taxon>
        <taxon>Saxifragales</taxon>
        <taxon>Crassulaceae</taxon>
        <taxon>Kalanchoe</taxon>
    </lineage>
</organism>
<dbReference type="AlphaFoldDB" id="A0A7N0TXN0"/>
<name>A0A7N0TXN0_KALFE</name>
<dbReference type="Gramene" id="Kaladp0048s0365.1.v1.1">
    <property type="protein sequence ID" value="Kaladp0048s0365.1.v1.1.CDS.1"/>
    <property type="gene ID" value="Kaladp0048s0365.v1.1"/>
</dbReference>
<proteinExistence type="predicted"/>